<feature type="domain" description="DH" evidence="2">
    <location>
        <begin position="550"/>
        <end position="723"/>
    </location>
</feature>
<protein>
    <recommendedName>
        <fullName evidence="6">Protein kinase domain-containing protein</fullName>
    </recommendedName>
</protein>
<feature type="domain" description="Protein kinase" evidence="3">
    <location>
        <begin position="201"/>
        <end position="475"/>
    </location>
</feature>
<dbReference type="InterPro" id="IPR011993">
    <property type="entry name" value="PH-like_dom_sf"/>
</dbReference>
<name>A0A165GFD9_9APHY</name>
<dbReference type="GO" id="GO:0004674">
    <property type="term" value="F:protein serine/threonine kinase activity"/>
    <property type="evidence" value="ECO:0007669"/>
    <property type="project" value="TreeGrafter"/>
</dbReference>
<reference evidence="4 5" key="1">
    <citation type="journal article" date="2016" name="Mol. Biol. Evol.">
        <title>Comparative Genomics of Early-Diverging Mushroom-Forming Fungi Provides Insights into the Origins of Lignocellulose Decay Capabilities.</title>
        <authorList>
            <person name="Nagy L.G."/>
            <person name="Riley R."/>
            <person name="Tritt A."/>
            <person name="Adam C."/>
            <person name="Daum C."/>
            <person name="Floudas D."/>
            <person name="Sun H."/>
            <person name="Yadav J.S."/>
            <person name="Pangilinan J."/>
            <person name="Larsson K.H."/>
            <person name="Matsuura K."/>
            <person name="Barry K."/>
            <person name="Labutti K."/>
            <person name="Kuo R."/>
            <person name="Ohm R.A."/>
            <person name="Bhattacharya S.S."/>
            <person name="Shirouzu T."/>
            <person name="Yoshinaga Y."/>
            <person name="Martin F.M."/>
            <person name="Grigoriev I.V."/>
            <person name="Hibbett D.S."/>
        </authorList>
    </citation>
    <scope>NUCLEOTIDE SEQUENCE [LARGE SCALE GENOMIC DNA]</scope>
    <source>
        <strain evidence="4 5">93-53</strain>
    </source>
</reference>
<sequence length="1138" mass="127940">MMQESHPEVALTEKLGSVQAFKRSCSYLVTLYDFSVSRCGSLVTGDQDDIDCYNEVQKWCLDVIQCLEQLSKLDTISLLTQWQVIQAALEELYDTCPVLACPTKFRSEHLHSSLTIPFQPGVEETLDVIQIALSSRDSVHALLHLDRSDTRAVINLLDQALEFLEWPSRLHSTASNLLRKLCIRSASLPDSLEISEENITRHHDHAIDGGGFADIWLGTCGRITVALKVFRVFGKDDAQVVYKKFCKEAIQWKRLCHPNITPFLGVNTTLFPLCLISEWMPNGNVNAFLKKRPNANRLELLVDVAKGLEYLHTHGLFHGDLKGANVLVDETSHARLSDFGLAAVIYDSDTVNLMTTSSCDHGSIRWMAPELLFPEQVGLKSARQTFQSDVYSLAMVMWEIFTGRMPFHEIPRDPAVVYQVTMLGTRPKRPPDALLLGLSDAVWLLMELCWRTDRRERPMMAFVVQQLTKAIEDYLPDNEDAETTERLRESRLHDSSSTRVTSIMRHSYDAISLPTGFMSKTALDSVPSASSNANDPGSSSIRINEEKLEHIRDNAQLLIETERKYVHGLEVLQNYSKEAFLTDSASPLYSIFSALDIILAFQRKVLTRLEITSEAPWLEQRWGFPFVSKEHEFEAYEAYFIAFPAVECFFKDTHKAKMINNAHDIKVADLPMLLIKPLHRMREYPALLKSLSEAVIGTAYAHYPELQAGVRAAERISDRLHKVYRSAKNTLALGTVQKRLIKWEESEISQLGSLLLSDFFTMPGDKDDGLHAFLFERSILLCKELPRLFLGSKRTRKRAWTLTKPKSPTQLPDMNARLTVETQISLRMEFHVAPYSQGQHSLFIWWKGDSGSDDGHKVLCCQDVNQLREWEEELKLFAARKDAQPPTSAIIHPQEAQGTEDQLYFDGLSSTEDAKIPEIVTTAARPSVDHHRTVRARSSWSALRHKFNSAALSTKVASGKHPTYDGAASHTISSLRPRSGSFPYTSPDPHPSQIGLNRARATPSPLSRSADLPLTGENNRGEQLRTQTPSICDETANLLAAATDFRMPVHTTAADIIVHPSPANTDPFQYGRDSVFPISIWDRLRHKLSSSSFRASDNADHLPTPPNAGLSVPPRTRFRSASDPLASSRRILPSIAQP</sequence>
<keyword evidence="5" id="KW-1185">Reference proteome</keyword>
<feature type="region of interest" description="Disordered" evidence="1">
    <location>
        <begin position="958"/>
        <end position="1022"/>
    </location>
</feature>
<dbReference type="Gene3D" id="1.10.510.10">
    <property type="entry name" value="Transferase(Phosphotransferase) domain 1"/>
    <property type="match status" value="1"/>
</dbReference>
<dbReference type="InterPro" id="IPR001245">
    <property type="entry name" value="Ser-Thr/Tyr_kinase_cat_dom"/>
</dbReference>
<dbReference type="PROSITE" id="PS50010">
    <property type="entry name" value="DH_2"/>
    <property type="match status" value="1"/>
</dbReference>
<dbReference type="InterPro" id="IPR035899">
    <property type="entry name" value="DBL_dom_sf"/>
</dbReference>
<dbReference type="Pfam" id="PF15411">
    <property type="entry name" value="PH_10"/>
    <property type="match status" value="1"/>
</dbReference>
<proteinExistence type="predicted"/>
<dbReference type="RefSeq" id="XP_040768013.1">
    <property type="nucleotide sequence ID" value="XM_040911484.1"/>
</dbReference>
<accession>A0A165GFD9</accession>
<evidence type="ECO:0000256" key="1">
    <source>
        <dbReference type="SAM" id="MobiDB-lite"/>
    </source>
</evidence>
<dbReference type="GeneID" id="63828512"/>
<evidence type="ECO:0000259" key="3">
    <source>
        <dbReference type="PROSITE" id="PS50011"/>
    </source>
</evidence>
<dbReference type="OrthoDB" id="2791079at2759"/>
<dbReference type="SMART" id="SM00325">
    <property type="entry name" value="RhoGEF"/>
    <property type="match status" value="1"/>
</dbReference>
<dbReference type="PANTHER" id="PTHR44329">
    <property type="entry name" value="SERINE/THREONINE-PROTEIN KINASE TNNI3K-RELATED"/>
    <property type="match status" value="1"/>
</dbReference>
<dbReference type="AlphaFoldDB" id="A0A165GFD9"/>
<dbReference type="InterPro" id="IPR000719">
    <property type="entry name" value="Prot_kinase_dom"/>
</dbReference>
<evidence type="ECO:0000313" key="5">
    <source>
        <dbReference type="Proteomes" id="UP000076871"/>
    </source>
</evidence>
<dbReference type="GO" id="GO:0005085">
    <property type="term" value="F:guanyl-nucleotide exchange factor activity"/>
    <property type="evidence" value="ECO:0007669"/>
    <property type="project" value="InterPro"/>
</dbReference>
<dbReference type="PROSITE" id="PS50011">
    <property type="entry name" value="PROTEIN_KINASE_DOM"/>
    <property type="match status" value="1"/>
</dbReference>
<evidence type="ECO:0000259" key="2">
    <source>
        <dbReference type="PROSITE" id="PS50010"/>
    </source>
</evidence>
<dbReference type="Gene3D" id="2.30.29.30">
    <property type="entry name" value="Pleckstrin-homology domain (PH domain)/Phosphotyrosine-binding domain (PTB)"/>
    <property type="match status" value="1"/>
</dbReference>
<dbReference type="PROSITE" id="PS00108">
    <property type="entry name" value="PROTEIN_KINASE_ST"/>
    <property type="match status" value="1"/>
</dbReference>
<dbReference type="SUPFAM" id="SSF56112">
    <property type="entry name" value="Protein kinase-like (PK-like)"/>
    <property type="match status" value="1"/>
</dbReference>
<feature type="region of interest" description="Disordered" evidence="1">
    <location>
        <begin position="1094"/>
        <end position="1138"/>
    </location>
</feature>
<dbReference type="InterPro" id="IPR011009">
    <property type="entry name" value="Kinase-like_dom_sf"/>
</dbReference>
<dbReference type="Proteomes" id="UP000076871">
    <property type="component" value="Unassembled WGS sequence"/>
</dbReference>
<dbReference type="InterPro" id="IPR051681">
    <property type="entry name" value="Ser/Thr_Kinases-Pseudokinases"/>
</dbReference>
<dbReference type="Pfam" id="PF00621">
    <property type="entry name" value="RhoGEF"/>
    <property type="match status" value="1"/>
</dbReference>
<dbReference type="EMBL" id="KV427609">
    <property type="protein sequence ID" value="KZT10273.1"/>
    <property type="molecule type" value="Genomic_DNA"/>
</dbReference>
<dbReference type="InParanoid" id="A0A165GFD9"/>
<dbReference type="InterPro" id="IPR000219">
    <property type="entry name" value="DH_dom"/>
</dbReference>
<gene>
    <name evidence="4" type="ORF">LAESUDRAFT_747675</name>
</gene>
<dbReference type="Pfam" id="PF07714">
    <property type="entry name" value="PK_Tyr_Ser-Thr"/>
    <property type="match status" value="1"/>
</dbReference>
<evidence type="ECO:0000313" key="4">
    <source>
        <dbReference type="EMBL" id="KZT10273.1"/>
    </source>
</evidence>
<dbReference type="GO" id="GO:0005524">
    <property type="term" value="F:ATP binding"/>
    <property type="evidence" value="ECO:0007669"/>
    <property type="project" value="InterPro"/>
</dbReference>
<dbReference type="SUPFAM" id="SSF48065">
    <property type="entry name" value="DBL homology domain (DH-domain)"/>
    <property type="match status" value="1"/>
</dbReference>
<dbReference type="STRING" id="1314785.A0A165GFD9"/>
<dbReference type="InterPro" id="IPR008271">
    <property type="entry name" value="Ser/Thr_kinase_AS"/>
</dbReference>
<evidence type="ECO:0008006" key="6">
    <source>
        <dbReference type="Google" id="ProtNLM"/>
    </source>
</evidence>
<dbReference type="Gene3D" id="1.20.900.10">
    <property type="entry name" value="Dbl homology (DH) domain"/>
    <property type="match status" value="1"/>
</dbReference>
<organism evidence="4 5">
    <name type="scientific">Laetiporus sulphureus 93-53</name>
    <dbReference type="NCBI Taxonomy" id="1314785"/>
    <lineage>
        <taxon>Eukaryota</taxon>
        <taxon>Fungi</taxon>
        <taxon>Dikarya</taxon>
        <taxon>Basidiomycota</taxon>
        <taxon>Agaricomycotina</taxon>
        <taxon>Agaricomycetes</taxon>
        <taxon>Polyporales</taxon>
        <taxon>Laetiporus</taxon>
    </lineage>
</organism>
<dbReference type="SMART" id="SM00220">
    <property type="entry name" value="S_TKc"/>
    <property type="match status" value="1"/>
</dbReference>